<evidence type="ECO:0000313" key="3">
    <source>
        <dbReference type="Proteomes" id="UP000824469"/>
    </source>
</evidence>
<keyword evidence="3" id="KW-1185">Reference proteome</keyword>
<feature type="compositionally biased region" description="Polar residues" evidence="1">
    <location>
        <begin position="213"/>
        <end position="225"/>
    </location>
</feature>
<feature type="region of interest" description="Disordered" evidence="1">
    <location>
        <begin position="213"/>
        <end position="250"/>
    </location>
</feature>
<feature type="region of interest" description="Disordered" evidence="1">
    <location>
        <begin position="150"/>
        <end position="170"/>
    </location>
</feature>
<dbReference type="EMBL" id="JAHRHJ020000003">
    <property type="protein sequence ID" value="KAH9320898.1"/>
    <property type="molecule type" value="Genomic_DNA"/>
</dbReference>
<proteinExistence type="predicted"/>
<evidence type="ECO:0000256" key="1">
    <source>
        <dbReference type="SAM" id="MobiDB-lite"/>
    </source>
</evidence>
<reference evidence="2 3" key="1">
    <citation type="journal article" date="2021" name="Nat. Plants">
        <title>The Taxus genome provides insights into paclitaxel biosynthesis.</title>
        <authorList>
            <person name="Xiong X."/>
            <person name="Gou J."/>
            <person name="Liao Q."/>
            <person name="Li Y."/>
            <person name="Zhou Q."/>
            <person name="Bi G."/>
            <person name="Li C."/>
            <person name="Du R."/>
            <person name="Wang X."/>
            <person name="Sun T."/>
            <person name="Guo L."/>
            <person name="Liang H."/>
            <person name="Lu P."/>
            <person name="Wu Y."/>
            <person name="Zhang Z."/>
            <person name="Ro D.K."/>
            <person name="Shang Y."/>
            <person name="Huang S."/>
            <person name="Yan J."/>
        </authorList>
    </citation>
    <scope>NUCLEOTIDE SEQUENCE [LARGE SCALE GENOMIC DNA]</scope>
    <source>
        <strain evidence="2">Ta-2019</strain>
    </source>
</reference>
<organism evidence="2 3">
    <name type="scientific">Taxus chinensis</name>
    <name type="common">Chinese yew</name>
    <name type="synonym">Taxus wallichiana var. chinensis</name>
    <dbReference type="NCBI Taxonomy" id="29808"/>
    <lineage>
        <taxon>Eukaryota</taxon>
        <taxon>Viridiplantae</taxon>
        <taxon>Streptophyta</taxon>
        <taxon>Embryophyta</taxon>
        <taxon>Tracheophyta</taxon>
        <taxon>Spermatophyta</taxon>
        <taxon>Pinopsida</taxon>
        <taxon>Pinidae</taxon>
        <taxon>Conifers II</taxon>
        <taxon>Cupressales</taxon>
        <taxon>Taxaceae</taxon>
        <taxon>Taxus</taxon>
    </lineage>
</organism>
<dbReference type="AlphaFoldDB" id="A0AA38LD72"/>
<comment type="caution">
    <text evidence="2">The sequence shown here is derived from an EMBL/GenBank/DDBJ whole genome shotgun (WGS) entry which is preliminary data.</text>
</comment>
<accession>A0AA38LD72</accession>
<dbReference type="Proteomes" id="UP000824469">
    <property type="component" value="Unassembled WGS sequence"/>
</dbReference>
<feature type="compositionally biased region" description="Polar residues" evidence="1">
    <location>
        <begin position="160"/>
        <end position="170"/>
    </location>
</feature>
<name>A0AA38LD72_TAXCH</name>
<feature type="compositionally biased region" description="Basic residues" evidence="1">
    <location>
        <begin position="228"/>
        <end position="237"/>
    </location>
</feature>
<protein>
    <submittedName>
        <fullName evidence="2">Uncharacterized protein</fullName>
    </submittedName>
</protein>
<feature type="non-terminal residue" evidence="2">
    <location>
        <position position="269"/>
    </location>
</feature>
<gene>
    <name evidence="2" type="ORF">KI387_015537</name>
</gene>
<evidence type="ECO:0000313" key="2">
    <source>
        <dbReference type="EMBL" id="KAH9320898.1"/>
    </source>
</evidence>
<sequence length="269" mass="30291">MKKESKGGAPSSIYHIINGQQQNLNLPSNGQEQQHNMQNGSILLNAGQQQQKRAMAFDSDDYSNVFPGHQHQFKLQHSALPGHSPPTLYHLPCSRCLFGTQPPQHTQIQRPQQQMQIHQQQNLQKKIQQHHDRQMQILYLQQQEDLQTQNQHDNGAGKKQQMQVQQGNENDNKKNLQMQILQDSGIGFVNNIGSGSMALNGNGSANSELTETVFTNGSATPTPINSEKRKRGRPRKTPKNECSTNSAGAFTPPLNPTMKFKKLRFATYY</sequence>